<dbReference type="EMBL" id="JAAGMK010001113">
    <property type="protein sequence ID" value="NEB90148.1"/>
    <property type="molecule type" value="Genomic_DNA"/>
</dbReference>
<feature type="region of interest" description="Disordered" evidence="1">
    <location>
        <begin position="1"/>
        <end position="21"/>
    </location>
</feature>
<sequence length="110" mass="10875">GAPASGSGDGPGPGAGPDTELDLVLDLAPGDRAASATFSVPVSLPVPTSPTAATSSYPGRRHSVIANETTAAIPVHLLFRDDQEAVEPGEPGAAAVLPASVVRRPATGDR</sequence>
<comment type="caution">
    <text evidence="2">The sequence shown here is derived from an EMBL/GenBank/DDBJ whole genome shotgun (WGS) entry which is preliminary data.</text>
</comment>
<dbReference type="GO" id="GO:0008233">
    <property type="term" value="F:peptidase activity"/>
    <property type="evidence" value="ECO:0007669"/>
    <property type="project" value="UniProtKB-KW"/>
</dbReference>
<feature type="non-terminal residue" evidence="2">
    <location>
        <position position="110"/>
    </location>
</feature>
<dbReference type="GO" id="GO:0006508">
    <property type="term" value="P:proteolysis"/>
    <property type="evidence" value="ECO:0007669"/>
    <property type="project" value="UniProtKB-KW"/>
</dbReference>
<keyword evidence="2" id="KW-0645">Protease</keyword>
<organism evidence="2">
    <name type="scientific">Streptomyces anulatus</name>
    <name type="common">Streptomyces chrysomallus</name>
    <dbReference type="NCBI Taxonomy" id="1892"/>
    <lineage>
        <taxon>Bacteria</taxon>
        <taxon>Bacillati</taxon>
        <taxon>Actinomycetota</taxon>
        <taxon>Actinomycetes</taxon>
        <taxon>Kitasatosporales</taxon>
        <taxon>Streptomycetaceae</taxon>
        <taxon>Streptomyces</taxon>
    </lineage>
</organism>
<dbReference type="AlphaFoldDB" id="A0A6G3T6D2"/>
<feature type="non-terminal residue" evidence="2">
    <location>
        <position position="1"/>
    </location>
</feature>
<evidence type="ECO:0000313" key="2">
    <source>
        <dbReference type="EMBL" id="NEB90148.1"/>
    </source>
</evidence>
<keyword evidence="2" id="KW-0378">Hydrolase</keyword>
<accession>A0A6G3T6D2</accession>
<name>A0A6G3T6D2_STRAQ</name>
<protein>
    <submittedName>
        <fullName evidence="2">Membrane protease subunit</fullName>
    </submittedName>
</protein>
<proteinExistence type="predicted"/>
<gene>
    <name evidence="2" type="ORF">G3I43_39260</name>
</gene>
<evidence type="ECO:0000256" key="1">
    <source>
        <dbReference type="SAM" id="MobiDB-lite"/>
    </source>
</evidence>
<reference evidence="2" key="1">
    <citation type="submission" date="2020-01" db="EMBL/GenBank/DDBJ databases">
        <title>Insect and environment-associated Actinomycetes.</title>
        <authorList>
            <person name="Currrie C."/>
            <person name="Chevrette M."/>
            <person name="Carlson C."/>
            <person name="Stubbendieck R."/>
            <person name="Wendt-Pienkowski E."/>
        </authorList>
    </citation>
    <scope>NUCLEOTIDE SEQUENCE</scope>
    <source>
        <strain evidence="2">SID505</strain>
    </source>
</reference>